<feature type="domain" description="Major facilitator superfamily (MFS) profile" evidence="5">
    <location>
        <begin position="19"/>
        <end position="399"/>
    </location>
</feature>
<evidence type="ECO:0000256" key="2">
    <source>
        <dbReference type="ARBA" id="ARBA00022989"/>
    </source>
</evidence>
<evidence type="ECO:0000313" key="7">
    <source>
        <dbReference type="Proteomes" id="UP001438292"/>
    </source>
</evidence>
<feature type="transmembrane region" description="Helical" evidence="4">
    <location>
        <begin position="288"/>
        <end position="306"/>
    </location>
</feature>
<feature type="transmembrane region" description="Helical" evidence="4">
    <location>
        <begin position="346"/>
        <end position="367"/>
    </location>
</feature>
<feature type="transmembrane region" description="Helical" evidence="4">
    <location>
        <begin position="143"/>
        <end position="162"/>
    </location>
</feature>
<dbReference type="RefSeq" id="WP_346193997.1">
    <property type="nucleotide sequence ID" value="NZ_JBDJHV010000006.1"/>
</dbReference>
<evidence type="ECO:0000259" key="5">
    <source>
        <dbReference type="PROSITE" id="PS50850"/>
    </source>
</evidence>
<dbReference type="Gene3D" id="1.20.1250.20">
    <property type="entry name" value="MFS general substrate transporter like domains"/>
    <property type="match status" value="1"/>
</dbReference>
<dbReference type="InterPro" id="IPR020846">
    <property type="entry name" value="MFS_dom"/>
</dbReference>
<dbReference type="PANTHER" id="PTHR42910:SF1">
    <property type="entry name" value="MAJOR FACILITATOR SUPERFAMILY (MFS) PROFILE DOMAIN-CONTAINING PROTEIN"/>
    <property type="match status" value="1"/>
</dbReference>
<protein>
    <submittedName>
        <fullName evidence="6">MFS transporter</fullName>
    </submittedName>
</protein>
<evidence type="ECO:0000256" key="3">
    <source>
        <dbReference type="ARBA" id="ARBA00023136"/>
    </source>
</evidence>
<dbReference type="SUPFAM" id="SSF103473">
    <property type="entry name" value="MFS general substrate transporter"/>
    <property type="match status" value="1"/>
</dbReference>
<feature type="transmembrane region" description="Helical" evidence="4">
    <location>
        <begin position="109"/>
        <end position="131"/>
    </location>
</feature>
<dbReference type="CDD" id="cd17324">
    <property type="entry name" value="MFS_NepI_like"/>
    <property type="match status" value="1"/>
</dbReference>
<feature type="transmembrane region" description="Helical" evidence="4">
    <location>
        <begin position="18"/>
        <end position="38"/>
    </location>
</feature>
<dbReference type="InterPro" id="IPR036259">
    <property type="entry name" value="MFS_trans_sf"/>
</dbReference>
<evidence type="ECO:0000256" key="4">
    <source>
        <dbReference type="SAM" id="Phobius"/>
    </source>
</evidence>
<feature type="transmembrane region" description="Helical" evidence="4">
    <location>
        <begin position="227"/>
        <end position="247"/>
    </location>
</feature>
<feature type="transmembrane region" description="Helical" evidence="4">
    <location>
        <begin position="373"/>
        <end position="392"/>
    </location>
</feature>
<keyword evidence="2 4" id="KW-1133">Transmembrane helix</keyword>
<evidence type="ECO:0000256" key="1">
    <source>
        <dbReference type="ARBA" id="ARBA00022692"/>
    </source>
</evidence>
<sequence length="405" mass="41827">MGALAVCPEAARVGLGRWTVGILAACSALSVANVYYAQPLLNAISQDLDIGPALAGGVISATQLGCALALCFIVPLGDMLDRARLLRLQLCLLLPTLAAVALAKSAPGLLIAMAAVGLLGTAMTQGLIGYSAAMASPEERGRIVGAVQGGVVIGLLLARSVAGVVSDLGGWRAVYLASAGATLLMLALLSRLLRPLAPVDRGMRYRQLLLSMLVLLRDEPVLRSRGMLGLLMFAALGVFWSAMALPLSGPPFAYSQTEIGAFGLVGMAGALAAARAGHLTDQGKGQRVTLAALLCLLLCWAMLAGIGRMGVFIAGIVLLDLGGQAIHVVNQGMILTSRPDAQSRLLACYMLFYSVGSGIGAISSTMVYARVGWNGVCWLGAAISGSALLFWWRGAPRRGMRADGG</sequence>
<feature type="transmembrane region" description="Helical" evidence="4">
    <location>
        <begin position="50"/>
        <end position="73"/>
    </location>
</feature>
<dbReference type="PROSITE" id="PS50850">
    <property type="entry name" value="MFS"/>
    <property type="match status" value="1"/>
</dbReference>
<dbReference type="PANTHER" id="PTHR42910">
    <property type="entry name" value="TRANSPORTER SCO4007-RELATED"/>
    <property type="match status" value="1"/>
</dbReference>
<keyword evidence="1 4" id="KW-0812">Transmembrane</keyword>
<feature type="transmembrane region" description="Helical" evidence="4">
    <location>
        <begin position="312"/>
        <end position="334"/>
    </location>
</feature>
<feature type="transmembrane region" description="Helical" evidence="4">
    <location>
        <begin position="259"/>
        <end position="276"/>
    </location>
</feature>
<comment type="caution">
    <text evidence="6">The sequence shown here is derived from an EMBL/GenBank/DDBJ whole genome shotgun (WGS) entry which is preliminary data.</text>
</comment>
<keyword evidence="7" id="KW-1185">Reference proteome</keyword>
<evidence type="ECO:0000313" key="6">
    <source>
        <dbReference type="EMBL" id="MEO3956006.1"/>
    </source>
</evidence>
<gene>
    <name evidence="6" type="ORF">ABH309_16275</name>
</gene>
<dbReference type="Pfam" id="PF07690">
    <property type="entry name" value="MFS_1"/>
    <property type="match status" value="1"/>
</dbReference>
<name>A0ABV0H9R4_9NEIS</name>
<reference evidence="6 7" key="1">
    <citation type="submission" date="2024-05" db="EMBL/GenBank/DDBJ databases">
        <authorList>
            <person name="De Oliveira J.P."/>
            <person name="Noriler S.A."/>
            <person name="De Oliveira A.G."/>
            <person name="Sipoli D.S."/>
        </authorList>
    </citation>
    <scope>NUCLEOTIDE SEQUENCE [LARGE SCALE GENOMIC DNA]</scope>
    <source>
        <strain evidence="6 7">LABIM186</strain>
    </source>
</reference>
<accession>A0ABV0H9R4</accession>
<keyword evidence="3 4" id="KW-0472">Membrane</keyword>
<proteinExistence type="predicted"/>
<dbReference type="InterPro" id="IPR011701">
    <property type="entry name" value="MFS"/>
</dbReference>
<organism evidence="6 7">
    <name type="scientific">Chromobacterium piscinae</name>
    <dbReference type="NCBI Taxonomy" id="686831"/>
    <lineage>
        <taxon>Bacteria</taxon>
        <taxon>Pseudomonadati</taxon>
        <taxon>Pseudomonadota</taxon>
        <taxon>Betaproteobacteria</taxon>
        <taxon>Neisseriales</taxon>
        <taxon>Chromobacteriaceae</taxon>
        <taxon>Chromobacterium</taxon>
    </lineage>
</organism>
<dbReference type="Proteomes" id="UP001438292">
    <property type="component" value="Unassembled WGS sequence"/>
</dbReference>
<dbReference type="EMBL" id="JBDQQU010000017">
    <property type="protein sequence ID" value="MEO3956006.1"/>
    <property type="molecule type" value="Genomic_DNA"/>
</dbReference>
<feature type="transmembrane region" description="Helical" evidence="4">
    <location>
        <begin position="174"/>
        <end position="193"/>
    </location>
</feature>
<feature type="transmembrane region" description="Helical" evidence="4">
    <location>
        <begin position="85"/>
        <end position="103"/>
    </location>
</feature>